<dbReference type="AlphaFoldDB" id="A0A381FJK8"/>
<feature type="compositionally biased region" description="Low complexity" evidence="1">
    <location>
        <begin position="1"/>
        <end position="18"/>
    </location>
</feature>
<dbReference type="RefSeq" id="WP_115620302.1">
    <property type="nucleotide sequence ID" value="NZ_UFVR01000004.1"/>
</dbReference>
<gene>
    <name evidence="2" type="ORF">NCTC13532_02182</name>
</gene>
<dbReference type="Proteomes" id="UP000254282">
    <property type="component" value="Unassembled WGS sequence"/>
</dbReference>
<organism evidence="2 3">
    <name type="scientific">Chryseobacterium indoltheticum</name>
    <dbReference type="NCBI Taxonomy" id="254"/>
    <lineage>
        <taxon>Bacteria</taxon>
        <taxon>Pseudomonadati</taxon>
        <taxon>Bacteroidota</taxon>
        <taxon>Flavobacteriia</taxon>
        <taxon>Flavobacteriales</taxon>
        <taxon>Weeksellaceae</taxon>
        <taxon>Chryseobacterium group</taxon>
        <taxon>Chryseobacterium</taxon>
    </lineage>
</organism>
<accession>A0A381FJK8</accession>
<evidence type="ECO:0000313" key="3">
    <source>
        <dbReference type="Proteomes" id="UP000254282"/>
    </source>
</evidence>
<evidence type="ECO:0000313" key="2">
    <source>
        <dbReference type="EMBL" id="SUX46628.1"/>
    </source>
</evidence>
<sequence>MPQDLNNRVVTNNSSNSRKPILNNRPISNKENWSFSFKYFKQIDKFGIGNKDASWFTSMLDRLKDLSEYNIDNFISNSQLKDALRYHTINWNQTNIPVKRKDFDWLPKDIVGNDDEFPFYQFQISTGTGRIVGFWLDNIFNIVIFDPMHNIQPSKKFNYFVYPTKTVESEYNSLLADIDNLKKYKCSSDCNLHLELCKIPTNSDKNFYHFSLDDDYQNALSEKIKNKSITDLIELGLLHYT</sequence>
<protein>
    <submittedName>
        <fullName evidence="2">Uncharacterized protein</fullName>
    </submittedName>
</protein>
<feature type="region of interest" description="Disordered" evidence="1">
    <location>
        <begin position="1"/>
        <end position="25"/>
    </location>
</feature>
<evidence type="ECO:0000256" key="1">
    <source>
        <dbReference type="SAM" id="MobiDB-lite"/>
    </source>
</evidence>
<dbReference type="EMBL" id="UFVR01000004">
    <property type="protein sequence ID" value="SUX46628.1"/>
    <property type="molecule type" value="Genomic_DNA"/>
</dbReference>
<name>A0A381FJK8_9FLAO</name>
<reference evidence="2 3" key="1">
    <citation type="submission" date="2018-06" db="EMBL/GenBank/DDBJ databases">
        <authorList>
            <consortium name="Pathogen Informatics"/>
            <person name="Doyle S."/>
        </authorList>
    </citation>
    <scope>NUCLEOTIDE SEQUENCE [LARGE SCALE GENOMIC DNA]</scope>
    <source>
        <strain evidence="2 3">NCTC13532</strain>
    </source>
</reference>
<proteinExistence type="predicted"/>